<dbReference type="GO" id="GO:0047276">
    <property type="term" value="F:N-acetyllactosaminide 3-alpha-galactosyltransferase activity"/>
    <property type="evidence" value="ECO:0007669"/>
    <property type="project" value="UniProtKB-EC"/>
</dbReference>
<evidence type="ECO:0000256" key="16">
    <source>
        <dbReference type="ARBA" id="ARBA00048429"/>
    </source>
</evidence>
<evidence type="ECO:0000256" key="5">
    <source>
        <dbReference type="ARBA" id="ARBA00022679"/>
    </source>
</evidence>
<evidence type="ECO:0000256" key="4">
    <source>
        <dbReference type="ARBA" id="ARBA00022676"/>
    </source>
</evidence>
<feature type="chain" id="PRO_5040321292" description="N-acetyllactosaminide alpha-1,3-galactosyltransferase" evidence="20">
    <location>
        <begin position="26"/>
        <end position="360"/>
    </location>
</feature>
<accession>A0A9Q0XAK2</accession>
<feature type="binding site" evidence="18">
    <location>
        <begin position="217"/>
        <end position="219"/>
    </location>
    <ligand>
        <name>UDP-N-acetyl-alpha-D-galactosamine</name>
        <dbReference type="ChEBI" id="CHEBI:67138"/>
    </ligand>
</feature>
<sequence>MTLSRGKTALLWIFCLVLLSLAVLAYLDRDRTLTWMYNARSLKITQLKNQTYKWLHVPSWSDSRQRYANKEPKGLFLTDWFDPSGRIDYPTLTAWSAPIIWEGTVKKSVLDSYYEQHPVTVGLTVFAIGKYLDKYLKNFLLSADTFFMAGHNVIFYTMVDDLSKLPQIKLGPLRTLKPFQVKRENRWQDISMMRMKVIAELIESQARHEVDFLFCMDVDQLFHSEYGVETLDESVAQLHAWFYKADQDSFTYERSPESAAYIPYGEGDYYYHGAVFGGTPQHILNLTRQCYEAIKHDKEEGLEAVWHDESHLNKYYLLHKPTKVLSPEYCWDYKIGSPYDIQNVKLSWMPKEYGEVRSNS</sequence>
<feature type="active site" description="Nucleophile" evidence="17">
    <location>
        <position position="309"/>
    </location>
</feature>
<comment type="caution">
    <text evidence="21">The sequence shown here is derived from an EMBL/GenBank/DDBJ whole genome shotgun (WGS) entry which is preliminary data.</text>
</comment>
<dbReference type="Proteomes" id="UP001142489">
    <property type="component" value="Unassembled WGS sequence"/>
</dbReference>
<proteinExistence type="inferred from homology"/>
<evidence type="ECO:0000256" key="20">
    <source>
        <dbReference type="SAM" id="SignalP"/>
    </source>
</evidence>
<evidence type="ECO:0000256" key="9">
    <source>
        <dbReference type="ARBA" id="ARBA00022989"/>
    </source>
</evidence>
<keyword evidence="5" id="KW-0808">Transferase</keyword>
<gene>
    <name evidence="21" type="ORF">JRQ81_008622</name>
</gene>
<keyword evidence="20" id="KW-0732">Signal</keyword>
<keyword evidence="11" id="KW-0472">Membrane</keyword>
<evidence type="ECO:0000256" key="2">
    <source>
        <dbReference type="ARBA" id="ARBA00004922"/>
    </source>
</evidence>
<dbReference type="GO" id="GO:0005975">
    <property type="term" value="P:carbohydrate metabolic process"/>
    <property type="evidence" value="ECO:0007669"/>
    <property type="project" value="InterPro"/>
</dbReference>
<comment type="cofactor">
    <cofactor evidence="19">
        <name>Mn(2+)</name>
        <dbReference type="ChEBI" id="CHEBI:29035"/>
    </cofactor>
    <text evidence="19">Binds 1 Mn(2+) ion per subunit.</text>
</comment>
<evidence type="ECO:0000256" key="18">
    <source>
        <dbReference type="PIRSR" id="PIRSR605076-2"/>
    </source>
</evidence>
<dbReference type="OrthoDB" id="10013941at2759"/>
<dbReference type="InterPro" id="IPR029044">
    <property type="entry name" value="Nucleotide-diphossugar_trans"/>
</dbReference>
<evidence type="ECO:0000256" key="12">
    <source>
        <dbReference type="ARBA" id="ARBA00023211"/>
    </source>
</evidence>
<comment type="subcellular location">
    <subcellularLocation>
        <location evidence="1">Golgi apparatus</location>
        <location evidence="1">Golgi stack membrane</location>
        <topology evidence="1">Single-pass type II membrane protein</topology>
    </subcellularLocation>
</comment>
<evidence type="ECO:0000256" key="19">
    <source>
        <dbReference type="PIRSR" id="PIRSR605076-3"/>
    </source>
</evidence>
<reference evidence="21" key="1">
    <citation type="journal article" date="2023" name="DNA Res.">
        <title>Chromosome-level genome assembly of Phrynocephalus forsythii using third-generation DNA sequencing and Hi-C analysis.</title>
        <authorList>
            <person name="Qi Y."/>
            <person name="Zhao W."/>
            <person name="Zhao Y."/>
            <person name="Niu C."/>
            <person name="Cao S."/>
            <person name="Zhang Y."/>
        </authorList>
    </citation>
    <scope>NUCLEOTIDE SEQUENCE</scope>
    <source>
        <tissue evidence="21">Muscle</tissue>
    </source>
</reference>
<feature type="signal peptide" evidence="20">
    <location>
        <begin position="1"/>
        <end position="25"/>
    </location>
</feature>
<feature type="binding site" evidence="19">
    <location>
        <position position="217"/>
    </location>
    <ligand>
        <name>Mn(2+)</name>
        <dbReference type="ChEBI" id="CHEBI:29035"/>
    </ligand>
</feature>
<dbReference type="EC" id="2.4.1.87" evidence="13"/>
<keyword evidence="4" id="KW-0328">Glycosyltransferase</keyword>
<organism evidence="21 22">
    <name type="scientific">Phrynocephalus forsythii</name>
    <dbReference type="NCBI Taxonomy" id="171643"/>
    <lineage>
        <taxon>Eukaryota</taxon>
        <taxon>Metazoa</taxon>
        <taxon>Chordata</taxon>
        <taxon>Craniata</taxon>
        <taxon>Vertebrata</taxon>
        <taxon>Euteleostomi</taxon>
        <taxon>Lepidosauria</taxon>
        <taxon>Squamata</taxon>
        <taxon>Bifurcata</taxon>
        <taxon>Unidentata</taxon>
        <taxon>Episquamata</taxon>
        <taxon>Toxicofera</taxon>
        <taxon>Iguania</taxon>
        <taxon>Acrodonta</taxon>
        <taxon>Agamidae</taxon>
        <taxon>Agaminae</taxon>
        <taxon>Phrynocephalus</taxon>
    </lineage>
</organism>
<dbReference type="PANTHER" id="PTHR10462:SF26">
    <property type="entry name" value="N-ACETYLLACTOSAMINIDE ALPHA-1,3-GALACTOSYLTRANSFERASE"/>
    <property type="match status" value="1"/>
</dbReference>
<feature type="binding site" evidence="18">
    <location>
        <position position="239"/>
    </location>
    <ligand>
        <name>an alpha-L-fucosyl-(1-&gt;2)-beta-D-galactosyl derivative</name>
        <dbReference type="ChEBI" id="CHEBI:140327"/>
    </ligand>
</feature>
<evidence type="ECO:0000313" key="22">
    <source>
        <dbReference type="Proteomes" id="UP001142489"/>
    </source>
</evidence>
<keyword evidence="6" id="KW-0812">Transmembrane</keyword>
<evidence type="ECO:0000313" key="21">
    <source>
        <dbReference type="EMBL" id="KAJ7308113.1"/>
    </source>
</evidence>
<dbReference type="PANTHER" id="PTHR10462">
    <property type="entry name" value="GLYCOSYLTRANSFERASE-RELATED"/>
    <property type="match status" value="1"/>
</dbReference>
<keyword evidence="10" id="KW-0333">Golgi apparatus</keyword>
<name>A0A9Q0XAK2_9SAUR</name>
<evidence type="ECO:0000256" key="10">
    <source>
        <dbReference type="ARBA" id="ARBA00023034"/>
    </source>
</evidence>
<dbReference type="Pfam" id="PF03414">
    <property type="entry name" value="Glyco_transf_6"/>
    <property type="match status" value="1"/>
</dbReference>
<feature type="binding site" evidence="18">
    <location>
        <position position="332"/>
    </location>
    <ligand>
        <name>an alpha-L-fucosyl-(1-&gt;2)-beta-D-galactosyl derivative</name>
        <dbReference type="ChEBI" id="CHEBI:140327"/>
    </ligand>
</feature>
<evidence type="ECO:0000256" key="13">
    <source>
        <dbReference type="ARBA" id="ARBA00038937"/>
    </source>
</evidence>
<evidence type="ECO:0000256" key="1">
    <source>
        <dbReference type="ARBA" id="ARBA00004447"/>
    </source>
</evidence>
<evidence type="ECO:0000256" key="15">
    <source>
        <dbReference type="ARBA" id="ARBA00042230"/>
    </source>
</evidence>
<comment type="pathway">
    <text evidence="2">Protein modification; protein glycosylation.</text>
</comment>
<comment type="similarity">
    <text evidence="3">Belongs to the glycosyltransferase 6 family.</text>
</comment>
<feature type="binding site" evidence="19">
    <location>
        <position position="219"/>
    </location>
    <ligand>
        <name>Mn(2+)</name>
        <dbReference type="ChEBI" id="CHEBI:29035"/>
    </ligand>
</feature>
<evidence type="ECO:0000256" key="8">
    <source>
        <dbReference type="ARBA" id="ARBA00022968"/>
    </source>
</evidence>
<feature type="binding site" evidence="18">
    <location>
        <position position="131"/>
    </location>
    <ligand>
        <name>UDP-N-acetyl-alpha-D-galactosamine</name>
        <dbReference type="ChEBI" id="CHEBI:67138"/>
    </ligand>
</feature>
<dbReference type="GO" id="GO:0031982">
    <property type="term" value="C:vesicle"/>
    <property type="evidence" value="ECO:0007669"/>
    <property type="project" value="TreeGrafter"/>
</dbReference>
<evidence type="ECO:0000256" key="11">
    <source>
        <dbReference type="ARBA" id="ARBA00023136"/>
    </source>
</evidence>
<feature type="binding site" evidence="18">
    <location>
        <position position="309"/>
    </location>
    <ligand>
        <name>an alpha-L-fucosyl-(1-&gt;2)-beta-D-galactosyl derivative</name>
        <dbReference type="ChEBI" id="CHEBI:140327"/>
    </ligand>
</feature>
<keyword evidence="12 19" id="KW-0464">Manganese</keyword>
<dbReference type="GO" id="GO:0032580">
    <property type="term" value="C:Golgi cisterna membrane"/>
    <property type="evidence" value="ECO:0007669"/>
    <property type="project" value="UniProtKB-SubCell"/>
</dbReference>
<keyword evidence="9" id="KW-1133">Transmembrane helix</keyword>
<dbReference type="SUPFAM" id="SSF53448">
    <property type="entry name" value="Nucleotide-diphospho-sugar transferases"/>
    <property type="match status" value="1"/>
</dbReference>
<evidence type="ECO:0000256" key="6">
    <source>
        <dbReference type="ARBA" id="ARBA00022692"/>
    </source>
</evidence>
<dbReference type="CDD" id="cd02515">
    <property type="entry name" value="Glyco_transf_6"/>
    <property type="match status" value="1"/>
</dbReference>
<protein>
    <recommendedName>
        <fullName evidence="14">N-acetyllactosaminide alpha-1,3-galactosyltransferase</fullName>
        <ecNumber evidence="13">2.4.1.87</ecNumber>
    </recommendedName>
    <alternativeName>
        <fullName evidence="15">UDP-galactose:beta-D-galactosyl-1,4-N-acetyl-D-glucosaminide alpha-1,3-galactosyltransferase</fullName>
    </alternativeName>
</protein>
<evidence type="ECO:0000256" key="3">
    <source>
        <dbReference type="ARBA" id="ARBA00010413"/>
    </source>
</evidence>
<keyword evidence="8" id="KW-0735">Signal-anchor</keyword>
<evidence type="ECO:0000256" key="7">
    <source>
        <dbReference type="ARBA" id="ARBA00022723"/>
    </source>
</evidence>
<dbReference type="InterPro" id="IPR005076">
    <property type="entry name" value="Glyco_trans_6"/>
</dbReference>
<dbReference type="EMBL" id="JAPFRF010000018">
    <property type="protein sequence ID" value="KAJ7308113.1"/>
    <property type="molecule type" value="Genomic_DNA"/>
</dbReference>
<evidence type="ECO:0000256" key="14">
    <source>
        <dbReference type="ARBA" id="ARBA00040779"/>
    </source>
</evidence>
<feature type="binding site" evidence="18">
    <location>
        <position position="251"/>
    </location>
    <ligand>
        <name>an alpha-L-fucosyl-(1-&gt;2)-beta-D-galactosyl derivative</name>
        <dbReference type="ChEBI" id="CHEBI:140327"/>
    </ligand>
</feature>
<feature type="binding site" evidence="18">
    <location>
        <begin position="126"/>
        <end position="128"/>
    </location>
    <ligand>
        <name>UDP-N-acetyl-alpha-D-galactosamine</name>
        <dbReference type="ChEBI" id="CHEBI:67138"/>
    </ligand>
</feature>
<comment type="catalytic activity">
    <reaction evidence="16">
        <text>a beta-D-galactosyl-(1-&gt;4)-N-acetyl-beta-D-glucosaminyl derivative + UDP-alpha-D-galactose = an alpha-D-galactosyl-(1-&gt;3)-beta-D-galactosyl-(1-&gt;4)-N-acetyl-beta-D-glucosaminyl derivative + UDP + H(+)</text>
        <dbReference type="Rhea" id="RHEA:13013"/>
        <dbReference type="ChEBI" id="CHEBI:15378"/>
        <dbReference type="ChEBI" id="CHEBI:58223"/>
        <dbReference type="ChEBI" id="CHEBI:66914"/>
        <dbReference type="ChEBI" id="CHEBI:133507"/>
        <dbReference type="ChEBI" id="CHEBI:138024"/>
        <dbReference type="EC" id="2.4.1.87"/>
    </reaction>
</comment>
<dbReference type="FunFam" id="3.90.550.10:FF:000022">
    <property type="entry name" value="Histo-blood group ABO system transferase"/>
    <property type="match status" value="1"/>
</dbReference>
<dbReference type="AlphaFoldDB" id="A0A9Q0XAK2"/>
<dbReference type="Gene3D" id="3.90.550.10">
    <property type="entry name" value="Spore Coat Polysaccharide Biosynthesis Protein SpsA, Chain A"/>
    <property type="match status" value="1"/>
</dbReference>
<keyword evidence="7 19" id="KW-0479">Metal-binding</keyword>
<keyword evidence="22" id="KW-1185">Reference proteome</keyword>
<dbReference type="GO" id="GO:0046872">
    <property type="term" value="F:metal ion binding"/>
    <property type="evidence" value="ECO:0007669"/>
    <property type="project" value="UniProtKB-KW"/>
</dbReference>
<evidence type="ECO:0000256" key="17">
    <source>
        <dbReference type="PIRSR" id="PIRSR605076-1"/>
    </source>
</evidence>